<dbReference type="GO" id="GO:0005829">
    <property type="term" value="C:cytosol"/>
    <property type="evidence" value="ECO:0007669"/>
    <property type="project" value="TreeGrafter"/>
</dbReference>
<dbReference type="STRING" id="1220924.W2RXM2"/>
<dbReference type="Proteomes" id="UP000030752">
    <property type="component" value="Unassembled WGS sequence"/>
</dbReference>
<keyword evidence="4" id="KW-0862">Zinc</keyword>
<dbReference type="GeneID" id="19970545"/>
<reference evidence="6 7" key="1">
    <citation type="submission" date="2013-03" db="EMBL/GenBank/DDBJ databases">
        <title>The Genome Sequence of Phialophora europaea CBS 101466.</title>
        <authorList>
            <consortium name="The Broad Institute Genomics Platform"/>
            <person name="Cuomo C."/>
            <person name="de Hoog S."/>
            <person name="Gorbushina A."/>
            <person name="Walker B."/>
            <person name="Young S.K."/>
            <person name="Zeng Q."/>
            <person name="Gargeya S."/>
            <person name="Fitzgerald M."/>
            <person name="Haas B."/>
            <person name="Abouelleil A."/>
            <person name="Allen A.W."/>
            <person name="Alvarado L."/>
            <person name="Arachchi H.M."/>
            <person name="Berlin A.M."/>
            <person name="Chapman S.B."/>
            <person name="Gainer-Dewar J."/>
            <person name="Goldberg J."/>
            <person name="Griggs A."/>
            <person name="Gujja S."/>
            <person name="Hansen M."/>
            <person name="Howarth C."/>
            <person name="Imamovic A."/>
            <person name="Ireland A."/>
            <person name="Larimer J."/>
            <person name="McCowan C."/>
            <person name="Murphy C."/>
            <person name="Pearson M."/>
            <person name="Poon T.W."/>
            <person name="Priest M."/>
            <person name="Roberts A."/>
            <person name="Saif S."/>
            <person name="Shea T."/>
            <person name="Sisk P."/>
            <person name="Sykes S."/>
            <person name="Wortman J."/>
            <person name="Nusbaum C."/>
            <person name="Birren B."/>
        </authorList>
    </citation>
    <scope>NUCLEOTIDE SEQUENCE [LARGE SCALE GENOMIC DNA]</scope>
    <source>
        <strain evidence="6 7">CBS 101466</strain>
    </source>
</reference>
<comment type="cofactor">
    <cofactor evidence="1">
        <name>Zn(2+)</name>
        <dbReference type="ChEBI" id="CHEBI:29105"/>
    </cofactor>
</comment>
<accession>W2RXM2</accession>
<evidence type="ECO:0000313" key="7">
    <source>
        <dbReference type="Proteomes" id="UP000030752"/>
    </source>
</evidence>
<dbReference type="AlphaFoldDB" id="W2RXM2"/>
<gene>
    <name evidence="6" type="ORF">HMPREF1541_03206</name>
</gene>
<dbReference type="GO" id="GO:0046872">
    <property type="term" value="F:metal ion binding"/>
    <property type="evidence" value="ECO:0007669"/>
    <property type="project" value="UniProtKB-KW"/>
</dbReference>
<dbReference type="InterPro" id="IPR032466">
    <property type="entry name" value="Metal_Hydrolase"/>
</dbReference>
<dbReference type="InterPro" id="IPR011059">
    <property type="entry name" value="Metal-dep_hydrolase_composite"/>
</dbReference>
<dbReference type="InterPro" id="IPR051607">
    <property type="entry name" value="Metallo-dep_hydrolases"/>
</dbReference>
<feature type="domain" description="Amidohydrolase-related" evidence="5">
    <location>
        <begin position="63"/>
        <end position="164"/>
    </location>
</feature>
<dbReference type="InParanoid" id="W2RXM2"/>
<sequence>MDSSEPTLFENATIICYDEETQSSKILRNASLLVEDGRVTQLAEGSLLGLPSSTEVIDATGKTISPGFINTHHHMWQSAFRTLGPDTFLSEYFAGRYSQQGPSGQHFTPEDVYLGQLACALEMIDGGTTTVLDHAHGVFTNEHVDAALEASFHSGLRIFFAHAIQEIKTTGYTTGMATEKLLQLSRDPRFADKANPMALGVAYDGWAFAPVETNVKVMDMIINHNNTVSHPSAPFSLITSHHVAGPFPATNSPTLLDSFPTSALSQPNLTTPAKVPVVFSHASFLSNNDAKVLRSNPHASISTTPESEAHYGHTSVGADLCQDCASLGVDTHFTFSSFMPFQARFWLQSQRYGRYRQTLADNGEVPINNPMNCEAAFLLMTQKGGEALGRKDLGVISVGAQADLVLIDTKTRAGLWAVRDPVAAVVLHLGGAGDIEGVMVQGKWLKKDHEIMSPLVGPGGKDVAVDSVRDRFEVSALRIQRIWEALPRPVFEEGAESMSGAKYGKCKTVSVKRKGSQRV</sequence>
<dbReference type="HOGENOM" id="CLU_012358_11_1_1"/>
<feature type="domain" description="Amidohydrolase-related" evidence="5">
    <location>
        <begin position="371"/>
        <end position="445"/>
    </location>
</feature>
<dbReference type="OrthoDB" id="194468at2759"/>
<dbReference type="PANTHER" id="PTHR11271">
    <property type="entry name" value="GUANINE DEAMINASE"/>
    <property type="match status" value="1"/>
</dbReference>
<evidence type="ECO:0000259" key="5">
    <source>
        <dbReference type="Pfam" id="PF01979"/>
    </source>
</evidence>
<protein>
    <recommendedName>
        <fullName evidence="5">Amidohydrolase-related domain-containing protein</fullName>
    </recommendedName>
</protein>
<dbReference type="SUPFAM" id="SSF51556">
    <property type="entry name" value="Metallo-dependent hydrolases"/>
    <property type="match status" value="1"/>
</dbReference>
<proteinExistence type="predicted"/>
<dbReference type="PANTHER" id="PTHR11271:SF37">
    <property type="entry name" value="FAMILY PROTEIN, PUTATIVE (AFU_ORTHOLOGUE AFUA_4G00460)-RELATED"/>
    <property type="match status" value="1"/>
</dbReference>
<evidence type="ECO:0000256" key="2">
    <source>
        <dbReference type="ARBA" id="ARBA00022723"/>
    </source>
</evidence>
<name>W2RXM2_CYPE1</name>
<evidence type="ECO:0000256" key="4">
    <source>
        <dbReference type="ARBA" id="ARBA00022833"/>
    </source>
</evidence>
<dbReference type="Gene3D" id="3.20.20.140">
    <property type="entry name" value="Metal-dependent hydrolases"/>
    <property type="match status" value="1"/>
</dbReference>
<dbReference type="GO" id="GO:0019239">
    <property type="term" value="F:deaminase activity"/>
    <property type="evidence" value="ECO:0007669"/>
    <property type="project" value="TreeGrafter"/>
</dbReference>
<keyword evidence="3" id="KW-0378">Hydrolase</keyword>
<dbReference type="EMBL" id="KB822719">
    <property type="protein sequence ID" value="ETN41271.1"/>
    <property type="molecule type" value="Genomic_DNA"/>
</dbReference>
<dbReference type="RefSeq" id="XP_008715780.1">
    <property type="nucleotide sequence ID" value="XM_008717558.1"/>
</dbReference>
<organism evidence="6 7">
    <name type="scientific">Cyphellophora europaea (strain CBS 101466)</name>
    <name type="common">Phialophora europaea</name>
    <dbReference type="NCBI Taxonomy" id="1220924"/>
    <lineage>
        <taxon>Eukaryota</taxon>
        <taxon>Fungi</taxon>
        <taxon>Dikarya</taxon>
        <taxon>Ascomycota</taxon>
        <taxon>Pezizomycotina</taxon>
        <taxon>Eurotiomycetes</taxon>
        <taxon>Chaetothyriomycetidae</taxon>
        <taxon>Chaetothyriales</taxon>
        <taxon>Cyphellophoraceae</taxon>
        <taxon>Cyphellophora</taxon>
    </lineage>
</organism>
<dbReference type="InterPro" id="IPR006680">
    <property type="entry name" value="Amidohydro-rel"/>
</dbReference>
<dbReference type="Pfam" id="PF01979">
    <property type="entry name" value="Amidohydro_1"/>
    <property type="match status" value="2"/>
</dbReference>
<evidence type="ECO:0000256" key="3">
    <source>
        <dbReference type="ARBA" id="ARBA00022801"/>
    </source>
</evidence>
<dbReference type="VEuPathDB" id="FungiDB:HMPREF1541_03206"/>
<keyword evidence="2" id="KW-0479">Metal-binding</keyword>
<dbReference type="eggNOG" id="KOG3968">
    <property type="taxonomic scope" value="Eukaryota"/>
</dbReference>
<evidence type="ECO:0000313" key="6">
    <source>
        <dbReference type="EMBL" id="ETN41271.1"/>
    </source>
</evidence>
<dbReference type="Gene3D" id="2.30.40.10">
    <property type="entry name" value="Urease, subunit C, domain 1"/>
    <property type="match status" value="1"/>
</dbReference>
<dbReference type="SUPFAM" id="SSF51338">
    <property type="entry name" value="Composite domain of metallo-dependent hydrolases"/>
    <property type="match status" value="1"/>
</dbReference>
<keyword evidence="7" id="KW-1185">Reference proteome</keyword>
<evidence type="ECO:0000256" key="1">
    <source>
        <dbReference type="ARBA" id="ARBA00001947"/>
    </source>
</evidence>